<organism evidence="1 2">
    <name type="scientific">Aaosphaeria arxii CBS 175.79</name>
    <dbReference type="NCBI Taxonomy" id="1450172"/>
    <lineage>
        <taxon>Eukaryota</taxon>
        <taxon>Fungi</taxon>
        <taxon>Dikarya</taxon>
        <taxon>Ascomycota</taxon>
        <taxon>Pezizomycotina</taxon>
        <taxon>Dothideomycetes</taxon>
        <taxon>Pleosporomycetidae</taxon>
        <taxon>Pleosporales</taxon>
        <taxon>Pleosporales incertae sedis</taxon>
        <taxon>Aaosphaeria</taxon>
    </lineage>
</organism>
<evidence type="ECO:0000313" key="1">
    <source>
        <dbReference type="EMBL" id="KAF2011283.1"/>
    </source>
</evidence>
<dbReference type="EMBL" id="ML978074">
    <property type="protein sequence ID" value="KAF2011283.1"/>
    <property type="molecule type" value="Genomic_DNA"/>
</dbReference>
<dbReference type="RefSeq" id="XP_033379622.1">
    <property type="nucleotide sequence ID" value="XM_033532326.1"/>
</dbReference>
<dbReference type="Proteomes" id="UP000799778">
    <property type="component" value="Unassembled WGS sequence"/>
</dbReference>
<dbReference type="AlphaFoldDB" id="A0A6A5XEF8"/>
<name>A0A6A5XEF8_9PLEO</name>
<sequence length="254" mass="30239">MNPRVSLNRPYYGHVRASIEIRPGQTIETENQQTYLQMTDFDKIARADRELSQHTLTFIEDVKRLSRLPGSFPHSALLLLDFTINVLRRENSCFQHMLNSRRTNLYWSLDQAFLSICMDEWENRDSNTLPWSQGIQPLLDKMNEGYRRLGEWSEKDRVSIGPDKDYLRAPYHMYAKFKHTVPFYLCEWWFKKSRDFLEDSLKAYYLRKKVNACLGGRLPIELAEVVIEEVSEFEMKPVRLRQRYFPNSKGKKKI</sequence>
<reference evidence="1" key="1">
    <citation type="journal article" date="2020" name="Stud. Mycol.">
        <title>101 Dothideomycetes genomes: a test case for predicting lifestyles and emergence of pathogens.</title>
        <authorList>
            <person name="Haridas S."/>
            <person name="Albert R."/>
            <person name="Binder M."/>
            <person name="Bloem J."/>
            <person name="Labutti K."/>
            <person name="Salamov A."/>
            <person name="Andreopoulos B."/>
            <person name="Baker S."/>
            <person name="Barry K."/>
            <person name="Bills G."/>
            <person name="Bluhm B."/>
            <person name="Cannon C."/>
            <person name="Castanera R."/>
            <person name="Culley D."/>
            <person name="Daum C."/>
            <person name="Ezra D."/>
            <person name="Gonzalez J."/>
            <person name="Henrissat B."/>
            <person name="Kuo A."/>
            <person name="Liang C."/>
            <person name="Lipzen A."/>
            <person name="Lutzoni F."/>
            <person name="Magnuson J."/>
            <person name="Mondo S."/>
            <person name="Nolan M."/>
            <person name="Ohm R."/>
            <person name="Pangilinan J."/>
            <person name="Park H.-J."/>
            <person name="Ramirez L."/>
            <person name="Alfaro M."/>
            <person name="Sun H."/>
            <person name="Tritt A."/>
            <person name="Yoshinaga Y."/>
            <person name="Zwiers L.-H."/>
            <person name="Turgeon B."/>
            <person name="Goodwin S."/>
            <person name="Spatafora J."/>
            <person name="Crous P."/>
            <person name="Grigoriev I."/>
        </authorList>
    </citation>
    <scope>NUCLEOTIDE SEQUENCE</scope>
    <source>
        <strain evidence="1">CBS 175.79</strain>
    </source>
</reference>
<accession>A0A6A5XEF8</accession>
<evidence type="ECO:0000313" key="2">
    <source>
        <dbReference type="Proteomes" id="UP000799778"/>
    </source>
</evidence>
<proteinExistence type="predicted"/>
<dbReference type="GeneID" id="54289723"/>
<gene>
    <name evidence="1" type="ORF">BU24DRAFT_466013</name>
</gene>
<dbReference type="OrthoDB" id="3680815at2759"/>
<keyword evidence="2" id="KW-1185">Reference proteome</keyword>
<protein>
    <submittedName>
        <fullName evidence="1">Uncharacterized protein</fullName>
    </submittedName>
</protein>